<feature type="compositionally biased region" description="Acidic residues" evidence="5">
    <location>
        <begin position="88"/>
        <end position="98"/>
    </location>
</feature>
<reference evidence="6" key="2">
    <citation type="submission" date="2020-03" db="EMBL/GenBank/DDBJ databases">
        <title>Walnut 2.0.</title>
        <authorList>
            <person name="Marrano A."/>
            <person name="Britton M."/>
            <person name="Zimin A.V."/>
            <person name="Zaini P.A."/>
            <person name="Workman R."/>
            <person name="Puiu D."/>
            <person name="Bianco L."/>
            <person name="Allen B.J."/>
            <person name="Troggio M."/>
            <person name="Leslie C.A."/>
            <person name="Timp W."/>
            <person name="Dendekar A."/>
            <person name="Salzberg S.L."/>
            <person name="Neale D.B."/>
        </authorList>
    </citation>
    <scope>NUCLEOTIDE SEQUENCE</scope>
    <source>
        <tissue evidence="6">Leaves</tissue>
    </source>
</reference>
<comment type="caution">
    <text evidence="6">The sequence shown here is derived from an EMBL/GenBank/DDBJ whole genome shotgun (WGS) entry which is preliminary data.</text>
</comment>
<evidence type="ECO:0008006" key="8">
    <source>
        <dbReference type="Google" id="ProtNLM"/>
    </source>
</evidence>
<proteinExistence type="predicted"/>
<keyword evidence="3" id="KW-0963">Cytoplasm</keyword>
<evidence type="ECO:0000256" key="3">
    <source>
        <dbReference type="ARBA" id="ARBA00022490"/>
    </source>
</evidence>
<evidence type="ECO:0000313" key="7">
    <source>
        <dbReference type="Proteomes" id="UP000619265"/>
    </source>
</evidence>
<reference evidence="6" key="1">
    <citation type="submission" date="2015-10" db="EMBL/GenBank/DDBJ databases">
        <authorList>
            <person name="Martinez-Garcia P.J."/>
            <person name="Crepeau M.W."/>
            <person name="Puiu D."/>
            <person name="Gonzalez-Ibeas D."/>
            <person name="Whalen J."/>
            <person name="Stevens K."/>
            <person name="Paul R."/>
            <person name="Butterfield T."/>
            <person name="Britton M."/>
            <person name="Reagan R."/>
            <person name="Chakraborty S."/>
            <person name="Walawage S.L."/>
            <person name="Vasquez-Gross H.A."/>
            <person name="Cardeno C."/>
            <person name="Famula R."/>
            <person name="Pratt K."/>
            <person name="Kuruganti S."/>
            <person name="Aradhya M.K."/>
            <person name="Leslie C.A."/>
            <person name="Dandekar A.M."/>
            <person name="Salzberg S.L."/>
            <person name="Wegrzyn J.L."/>
            <person name="Langley C.H."/>
            <person name="Neale D.B."/>
        </authorList>
    </citation>
    <scope>NUCLEOTIDE SEQUENCE</scope>
    <source>
        <tissue evidence="6">Leaves</tissue>
    </source>
</reference>
<comment type="subcellular location">
    <subcellularLocation>
        <location evidence="2">Cytoplasm</location>
    </subcellularLocation>
    <subcellularLocation>
        <location evidence="1">Nucleus</location>
    </subcellularLocation>
</comment>
<evidence type="ECO:0000256" key="2">
    <source>
        <dbReference type="ARBA" id="ARBA00004496"/>
    </source>
</evidence>
<evidence type="ECO:0000256" key="4">
    <source>
        <dbReference type="ARBA" id="ARBA00023242"/>
    </source>
</evidence>
<dbReference type="Gramene" id="Jr03_01420_p1">
    <property type="protein sequence ID" value="cds.Jr03_01420_p1"/>
    <property type="gene ID" value="Jr03_01420"/>
</dbReference>
<sequence>MEVQTQAVSSFELQSKTPVSSYSVDKMNPSSTEFASHEDFPTSSTPESSPTGTPNTDALDSHEAVNEPPWVNGGQRGEGHGATAFTSEDSDGSLETDVESTLLEGSTGNEPGSLGSAAVKMQKVYRSYRTRRRLADSAVVAEELWGHAIDFARLNISTTFFFQCINERSSNTRWTRIGFNASIVGRGVSENDEAQILAFQHWIEAIDPRHRYGHYLRLYYNRWCASNAGQPFFYWMDLGAGKEIDLPECSRSMLHEQSVKYLGPLERNQYEYTVSEGKVIHKQSGHYLHTTRGPQGAKWIFVVSTSGRLYVGKKEKGRFHHSSFLAGGATIAAGSLVAEHGILKSISGCSGHYRPTNESIERFLFFLGDHGVNLKGVQIDRVTPVIAC</sequence>
<feature type="compositionally biased region" description="Low complexity" evidence="5">
    <location>
        <begin position="41"/>
        <end position="54"/>
    </location>
</feature>
<dbReference type="GO" id="GO:0005634">
    <property type="term" value="C:nucleus"/>
    <property type="evidence" value="ECO:0007669"/>
    <property type="project" value="UniProtKB-SubCell"/>
</dbReference>
<name>A0A834CXM9_JUGRE</name>
<keyword evidence="4" id="KW-0539">Nucleus</keyword>
<feature type="region of interest" description="Disordered" evidence="5">
    <location>
        <begin position="1"/>
        <end position="115"/>
    </location>
</feature>
<dbReference type="InterPro" id="IPR044159">
    <property type="entry name" value="IQM"/>
</dbReference>
<dbReference type="PROSITE" id="PS50096">
    <property type="entry name" value="IQ"/>
    <property type="match status" value="1"/>
</dbReference>
<dbReference type="PANTHER" id="PTHR31250:SF10">
    <property type="entry name" value="IQ DOMAIN-CONTAINING PROTEIN IQM3"/>
    <property type="match status" value="1"/>
</dbReference>
<evidence type="ECO:0000256" key="1">
    <source>
        <dbReference type="ARBA" id="ARBA00004123"/>
    </source>
</evidence>
<evidence type="ECO:0000256" key="5">
    <source>
        <dbReference type="SAM" id="MobiDB-lite"/>
    </source>
</evidence>
<dbReference type="AlphaFoldDB" id="A0A834CXM9"/>
<dbReference type="PANTHER" id="PTHR31250">
    <property type="entry name" value="IQ DOMAIN-CONTAINING PROTEIN IQM3"/>
    <property type="match status" value="1"/>
</dbReference>
<feature type="compositionally biased region" description="Polar residues" evidence="5">
    <location>
        <begin position="1"/>
        <end position="34"/>
    </location>
</feature>
<organism evidence="6 7">
    <name type="scientific">Juglans regia</name>
    <name type="common">English walnut</name>
    <dbReference type="NCBI Taxonomy" id="51240"/>
    <lineage>
        <taxon>Eukaryota</taxon>
        <taxon>Viridiplantae</taxon>
        <taxon>Streptophyta</taxon>
        <taxon>Embryophyta</taxon>
        <taxon>Tracheophyta</taxon>
        <taxon>Spermatophyta</taxon>
        <taxon>Magnoliopsida</taxon>
        <taxon>eudicotyledons</taxon>
        <taxon>Gunneridae</taxon>
        <taxon>Pentapetalae</taxon>
        <taxon>rosids</taxon>
        <taxon>fabids</taxon>
        <taxon>Fagales</taxon>
        <taxon>Juglandaceae</taxon>
        <taxon>Juglans</taxon>
    </lineage>
</organism>
<dbReference type="GO" id="GO:0005737">
    <property type="term" value="C:cytoplasm"/>
    <property type="evidence" value="ECO:0007669"/>
    <property type="project" value="UniProtKB-SubCell"/>
</dbReference>
<evidence type="ECO:0000313" key="6">
    <source>
        <dbReference type="EMBL" id="KAF5473814.1"/>
    </source>
</evidence>
<gene>
    <name evidence="6" type="ORF">F2P56_005772</name>
</gene>
<protein>
    <recommendedName>
        <fullName evidence="8">IQ domain-containing protein IQM3-like</fullName>
    </recommendedName>
</protein>
<dbReference type="EMBL" id="LIHL02000003">
    <property type="protein sequence ID" value="KAF5473814.1"/>
    <property type="molecule type" value="Genomic_DNA"/>
</dbReference>
<accession>A0A834CXM9</accession>
<dbReference type="Proteomes" id="UP000619265">
    <property type="component" value="Unassembled WGS sequence"/>
</dbReference>